<accession>A0A1F4USL7</accession>
<reference evidence="1 2" key="1">
    <citation type="journal article" date="2016" name="Nat. Commun.">
        <title>Thousands of microbial genomes shed light on interconnected biogeochemical processes in an aquifer system.</title>
        <authorList>
            <person name="Anantharaman K."/>
            <person name="Brown C.T."/>
            <person name="Hug L.A."/>
            <person name="Sharon I."/>
            <person name="Castelle C.J."/>
            <person name="Probst A.J."/>
            <person name="Thomas B.C."/>
            <person name="Singh A."/>
            <person name="Wilkins M.J."/>
            <person name="Karaoz U."/>
            <person name="Brodie E.L."/>
            <person name="Williams K.H."/>
            <person name="Hubbard S.S."/>
            <person name="Banfield J.F."/>
        </authorList>
    </citation>
    <scope>NUCLEOTIDE SEQUENCE [LARGE SCALE GENOMIC DNA]</scope>
</reference>
<organism evidence="1 2">
    <name type="scientific">candidate division WWE3 bacterium RIFCSPHIGHO2_01_FULL_42_13</name>
    <dbReference type="NCBI Taxonomy" id="1802617"/>
    <lineage>
        <taxon>Bacteria</taxon>
        <taxon>Katanobacteria</taxon>
    </lineage>
</organism>
<dbReference type="Proteomes" id="UP000176608">
    <property type="component" value="Unassembled WGS sequence"/>
</dbReference>
<comment type="caution">
    <text evidence="1">The sequence shown here is derived from an EMBL/GenBank/DDBJ whole genome shotgun (WGS) entry which is preliminary data.</text>
</comment>
<gene>
    <name evidence="1" type="ORF">A2886_01460</name>
</gene>
<sequence>MAKFYANSNNGVTAVMTEEAYLKLEERRTLIAETERKGLGTPNLPQIGPIFTFGRGEHRSFKCLTGSTIVMNRLLDDHEVLHGNIWVPFSNGAELGIHGREEQQFELQFMTSLDEAVEAFGLMPSDI</sequence>
<proteinExistence type="predicted"/>
<dbReference type="EMBL" id="MEVA01000001">
    <property type="protein sequence ID" value="OGC47906.1"/>
    <property type="molecule type" value="Genomic_DNA"/>
</dbReference>
<evidence type="ECO:0000313" key="2">
    <source>
        <dbReference type="Proteomes" id="UP000176608"/>
    </source>
</evidence>
<dbReference type="AlphaFoldDB" id="A0A1F4USL7"/>
<evidence type="ECO:0000313" key="1">
    <source>
        <dbReference type="EMBL" id="OGC47906.1"/>
    </source>
</evidence>
<name>A0A1F4USL7_UNCKA</name>
<protein>
    <submittedName>
        <fullName evidence="1">Uncharacterized protein</fullName>
    </submittedName>
</protein>